<feature type="binding site" evidence="12">
    <location>
        <position position="424"/>
    </location>
    <ligand>
        <name>Zn(2+)</name>
        <dbReference type="ChEBI" id="CHEBI:29105"/>
    </ligand>
</feature>
<dbReference type="Gene3D" id="1.20.5.1300">
    <property type="match status" value="1"/>
</dbReference>
<protein>
    <recommendedName>
        <fullName evidence="5 12">Histidinol dehydrogenase</fullName>
        <shortName evidence="12">HDH</shortName>
        <ecNumber evidence="4 12">1.1.1.23</ecNumber>
    </recommendedName>
</protein>
<evidence type="ECO:0000256" key="8">
    <source>
        <dbReference type="ARBA" id="ARBA00023002"/>
    </source>
</evidence>
<dbReference type="Proteomes" id="UP001183420">
    <property type="component" value="Unassembled WGS sequence"/>
</dbReference>
<dbReference type="InterPro" id="IPR001692">
    <property type="entry name" value="Histidinol_DH_CS"/>
</dbReference>
<dbReference type="PROSITE" id="PS00611">
    <property type="entry name" value="HISOL_DEHYDROGENASE"/>
    <property type="match status" value="1"/>
</dbReference>
<dbReference type="RefSeq" id="WP_311600929.1">
    <property type="nucleotide sequence ID" value="NZ_JAVREM010000029.1"/>
</dbReference>
<keyword evidence="16" id="KW-1185">Reference proteome</keyword>
<keyword evidence="8 12" id="KW-0560">Oxidoreductase</keyword>
<evidence type="ECO:0000256" key="10">
    <source>
        <dbReference type="ARBA" id="ARBA00023102"/>
    </source>
</evidence>
<evidence type="ECO:0000313" key="16">
    <source>
        <dbReference type="Proteomes" id="UP001183420"/>
    </source>
</evidence>
<comment type="pathway">
    <text evidence="2 12">Amino-acid biosynthesis; L-histidine biosynthesis; L-histidine from 5-phospho-alpha-D-ribose 1-diphosphate: step 9/9.</text>
</comment>
<evidence type="ECO:0000256" key="5">
    <source>
        <dbReference type="ARBA" id="ARBA00016531"/>
    </source>
</evidence>
<evidence type="ECO:0000256" key="1">
    <source>
        <dbReference type="ARBA" id="ARBA00003850"/>
    </source>
</evidence>
<comment type="catalytic activity">
    <reaction evidence="11 12">
        <text>L-histidinol + 2 NAD(+) + H2O = L-histidine + 2 NADH + 3 H(+)</text>
        <dbReference type="Rhea" id="RHEA:20641"/>
        <dbReference type="ChEBI" id="CHEBI:15377"/>
        <dbReference type="ChEBI" id="CHEBI:15378"/>
        <dbReference type="ChEBI" id="CHEBI:57540"/>
        <dbReference type="ChEBI" id="CHEBI:57595"/>
        <dbReference type="ChEBI" id="CHEBI:57699"/>
        <dbReference type="ChEBI" id="CHEBI:57945"/>
        <dbReference type="EC" id="1.1.1.23"/>
    </reaction>
</comment>
<feature type="binding site" evidence="12">
    <location>
        <position position="217"/>
    </location>
    <ligand>
        <name>NAD(+)</name>
        <dbReference type="ChEBI" id="CHEBI:57540"/>
    </ligand>
</feature>
<evidence type="ECO:0000256" key="7">
    <source>
        <dbReference type="ARBA" id="ARBA00022833"/>
    </source>
</evidence>
<organism evidence="15 16">
    <name type="scientific">Streptomyces millisiae</name>
    <dbReference type="NCBI Taxonomy" id="3075542"/>
    <lineage>
        <taxon>Bacteria</taxon>
        <taxon>Bacillati</taxon>
        <taxon>Actinomycetota</taxon>
        <taxon>Actinomycetes</taxon>
        <taxon>Kitasatosporales</taxon>
        <taxon>Streptomycetaceae</taxon>
        <taxon>Streptomyces</taxon>
    </lineage>
</organism>
<accession>A0ABU2LUP1</accession>
<dbReference type="PANTHER" id="PTHR21256:SF2">
    <property type="entry name" value="HISTIDINE BIOSYNTHESIS TRIFUNCTIONAL PROTEIN"/>
    <property type="match status" value="1"/>
</dbReference>
<dbReference type="GO" id="GO:0004399">
    <property type="term" value="F:histidinol dehydrogenase activity"/>
    <property type="evidence" value="ECO:0007669"/>
    <property type="project" value="UniProtKB-EC"/>
</dbReference>
<evidence type="ECO:0000256" key="13">
    <source>
        <dbReference type="PIRNR" id="PIRNR000099"/>
    </source>
</evidence>
<dbReference type="PANTHER" id="PTHR21256">
    <property type="entry name" value="HISTIDINOL DEHYDROGENASE HDH"/>
    <property type="match status" value="1"/>
</dbReference>
<feature type="binding site" evidence="12">
    <location>
        <position position="194"/>
    </location>
    <ligand>
        <name>NAD(+)</name>
        <dbReference type="ChEBI" id="CHEBI:57540"/>
    </ligand>
</feature>
<dbReference type="PIRSF" id="PIRSF000099">
    <property type="entry name" value="Histidinol_dh"/>
    <property type="match status" value="1"/>
</dbReference>
<dbReference type="InterPro" id="IPR022695">
    <property type="entry name" value="Histidinol_DH_monofunct"/>
</dbReference>
<keyword evidence="7 12" id="KW-0862">Zinc</keyword>
<dbReference type="NCBIfam" id="TIGR00069">
    <property type="entry name" value="hisD"/>
    <property type="match status" value="1"/>
</dbReference>
<feature type="binding site" evidence="12">
    <location>
        <position position="265"/>
    </location>
    <ligand>
        <name>Zn(2+)</name>
        <dbReference type="ChEBI" id="CHEBI:29105"/>
    </ligand>
</feature>
<feature type="binding site" evidence="12">
    <location>
        <position position="130"/>
    </location>
    <ligand>
        <name>NAD(+)</name>
        <dbReference type="ChEBI" id="CHEBI:57540"/>
    </ligand>
</feature>
<sequence length="446" mass="46712">MLNRIDLRDAPSATDGIDRDLLPRAELDVEAALEKVRPICENVRHHGTAALIEYAERFDGVAIERVRVPVEELDRALAALDPAVGAALEESVRRARLVHRDQRRADSTVRVVPGGTVTERWIPVERVGLYVPGGRAVYPSSVVMNVVPAQEAGVGSLAVASPPQAEHGGLPHPTILAACALLGVTEVYAAGGAQAVAMFAYGTEECRPVRLVTGPGNVYVAAAKRLLRGVIGIDAEAGPTEIAVLADDSADPRLVAADLISQAEHDVLAAAVLVTPSVALADAVDAELARQVPAAKHQERIAEALAGRQSGTVLVADLDHGLAVVDAYAAEHLEIMTEDAAAVAARVRNAGAVFVGPYAPVSLGDYCAGSNHVLPTGGCACHSSGLSVQSFLRGVHVVEYDREALADVAHHVVALAEAEDLPAHGSAVRERFAADRKADRKVPQSK</sequence>
<feature type="binding site" evidence="12">
    <location>
        <position position="365"/>
    </location>
    <ligand>
        <name>substrate</name>
    </ligand>
</feature>
<comment type="function">
    <text evidence="1 12">Catalyzes the sequential NAD-dependent oxidations of L-histidinol to L-histidinaldehyde and then to L-histidine.</text>
</comment>
<comment type="caution">
    <text evidence="15">The sequence shown here is derived from an EMBL/GenBank/DDBJ whole genome shotgun (WGS) entry which is preliminary data.</text>
</comment>
<evidence type="ECO:0000256" key="11">
    <source>
        <dbReference type="ARBA" id="ARBA00049489"/>
    </source>
</evidence>
<dbReference type="InterPro" id="IPR012131">
    <property type="entry name" value="Hstdl_DH"/>
</dbReference>
<keyword evidence="9 12" id="KW-0520">NAD</keyword>
<dbReference type="CDD" id="cd06572">
    <property type="entry name" value="Histidinol_dh"/>
    <property type="match status" value="1"/>
</dbReference>
<evidence type="ECO:0000256" key="4">
    <source>
        <dbReference type="ARBA" id="ARBA00012965"/>
    </source>
</evidence>
<dbReference type="Gene3D" id="3.40.50.1980">
    <property type="entry name" value="Nitrogenase molybdenum iron protein domain"/>
    <property type="match status" value="2"/>
</dbReference>
<dbReference type="Pfam" id="PF00815">
    <property type="entry name" value="Histidinol_dh"/>
    <property type="match status" value="1"/>
</dbReference>
<dbReference type="InterPro" id="IPR016161">
    <property type="entry name" value="Ald_DH/histidinol_DH"/>
</dbReference>
<feature type="binding site" evidence="12">
    <location>
        <position position="262"/>
    </location>
    <ligand>
        <name>substrate</name>
    </ligand>
</feature>
<evidence type="ECO:0000256" key="14">
    <source>
        <dbReference type="RuleBase" id="RU004175"/>
    </source>
</evidence>
<comment type="cofactor">
    <cofactor evidence="12">
        <name>Zn(2+)</name>
        <dbReference type="ChEBI" id="CHEBI:29105"/>
    </cofactor>
    <text evidence="12">Binds 1 zinc ion per subunit.</text>
</comment>
<dbReference type="PRINTS" id="PR00083">
    <property type="entry name" value="HOLDHDRGNASE"/>
</dbReference>
<feature type="binding site" evidence="12">
    <location>
        <position position="265"/>
    </location>
    <ligand>
        <name>substrate</name>
    </ligand>
</feature>
<comment type="similarity">
    <text evidence="3 12 13 14">Belongs to the histidinol dehydrogenase family.</text>
</comment>
<evidence type="ECO:0000256" key="9">
    <source>
        <dbReference type="ARBA" id="ARBA00023027"/>
    </source>
</evidence>
<gene>
    <name evidence="12 15" type="primary">hisD</name>
    <name evidence="15" type="ORF">RNC47_20730</name>
</gene>
<keyword evidence="10 12" id="KW-0368">Histidine biosynthesis</keyword>
<dbReference type="EC" id="1.1.1.23" evidence="4 12"/>
<reference evidence="16" key="1">
    <citation type="submission" date="2023-07" db="EMBL/GenBank/DDBJ databases">
        <title>30 novel species of actinomycetes from the DSMZ collection.</title>
        <authorList>
            <person name="Nouioui I."/>
        </authorList>
    </citation>
    <scope>NUCLEOTIDE SEQUENCE [LARGE SCALE GENOMIC DNA]</scope>
    <source>
        <strain evidence="16">DSM 44918</strain>
    </source>
</reference>
<feature type="binding site" evidence="12">
    <location>
        <position position="419"/>
    </location>
    <ligand>
        <name>substrate</name>
    </ligand>
</feature>
<dbReference type="HAMAP" id="MF_01024">
    <property type="entry name" value="HisD"/>
    <property type="match status" value="1"/>
</dbReference>
<evidence type="ECO:0000256" key="2">
    <source>
        <dbReference type="ARBA" id="ARBA00004940"/>
    </source>
</evidence>
<feature type="active site" description="Proton acceptor" evidence="12">
    <location>
        <position position="332"/>
    </location>
</feature>
<feature type="binding site" evidence="12">
    <location>
        <position position="240"/>
    </location>
    <ligand>
        <name>substrate</name>
    </ligand>
</feature>
<evidence type="ECO:0000256" key="3">
    <source>
        <dbReference type="ARBA" id="ARBA00010178"/>
    </source>
</evidence>
<dbReference type="SUPFAM" id="SSF53720">
    <property type="entry name" value="ALDH-like"/>
    <property type="match status" value="1"/>
</dbReference>
<proteinExistence type="inferred from homology"/>
<feature type="binding site" evidence="12">
    <location>
        <position position="424"/>
    </location>
    <ligand>
        <name>substrate</name>
    </ligand>
</feature>
<feature type="binding site" evidence="12">
    <location>
        <position position="332"/>
    </location>
    <ligand>
        <name>substrate</name>
    </ligand>
</feature>
<feature type="active site" description="Proton acceptor" evidence="12">
    <location>
        <position position="331"/>
    </location>
</feature>
<name>A0ABU2LUP1_9ACTN</name>
<evidence type="ECO:0000256" key="6">
    <source>
        <dbReference type="ARBA" id="ARBA00022723"/>
    </source>
</evidence>
<evidence type="ECO:0000313" key="15">
    <source>
        <dbReference type="EMBL" id="MDT0320758.1"/>
    </source>
</evidence>
<keyword evidence="6 12" id="KW-0479">Metal-binding</keyword>
<feature type="binding site" evidence="12">
    <location>
        <position position="365"/>
    </location>
    <ligand>
        <name>Zn(2+)</name>
        <dbReference type="ChEBI" id="CHEBI:29105"/>
    </ligand>
</feature>
<feature type="binding site" evidence="12">
    <location>
        <position position="262"/>
    </location>
    <ligand>
        <name>Zn(2+)</name>
        <dbReference type="ChEBI" id="CHEBI:29105"/>
    </ligand>
</feature>
<dbReference type="EMBL" id="JAVREM010000029">
    <property type="protein sequence ID" value="MDT0320758.1"/>
    <property type="molecule type" value="Genomic_DNA"/>
</dbReference>
<keyword evidence="12" id="KW-0028">Amino-acid biosynthesis</keyword>
<evidence type="ECO:0000256" key="12">
    <source>
        <dbReference type="HAMAP-Rule" id="MF_01024"/>
    </source>
</evidence>